<keyword evidence="2" id="KW-1185">Reference proteome</keyword>
<dbReference type="Proteomes" id="UP000054925">
    <property type="component" value="Unassembled WGS sequence"/>
</dbReference>
<dbReference type="EMBL" id="FCOL02000060">
    <property type="protein sequence ID" value="SAL81230.1"/>
    <property type="molecule type" value="Genomic_DNA"/>
</dbReference>
<dbReference type="AlphaFoldDB" id="A0A158KKX9"/>
<accession>A0A158KKX9</accession>
<reference evidence="1" key="1">
    <citation type="submission" date="2016-01" db="EMBL/GenBank/DDBJ databases">
        <authorList>
            <person name="Peeters C."/>
        </authorList>
    </citation>
    <scope>NUCLEOTIDE SEQUENCE [LARGE SCALE GENOMIC DNA]</scope>
    <source>
        <strain evidence="1">LMG 22937</strain>
    </source>
</reference>
<proteinExistence type="predicted"/>
<gene>
    <name evidence="1" type="ORF">AWB67_05789</name>
</gene>
<evidence type="ECO:0000313" key="1">
    <source>
        <dbReference type="EMBL" id="SAL81230.1"/>
    </source>
</evidence>
<evidence type="ECO:0000313" key="2">
    <source>
        <dbReference type="Proteomes" id="UP000054925"/>
    </source>
</evidence>
<organism evidence="1 2">
    <name type="scientific">Caballeronia terrestris</name>
    <dbReference type="NCBI Taxonomy" id="1226301"/>
    <lineage>
        <taxon>Bacteria</taxon>
        <taxon>Pseudomonadati</taxon>
        <taxon>Pseudomonadota</taxon>
        <taxon>Betaproteobacteria</taxon>
        <taxon>Burkholderiales</taxon>
        <taxon>Burkholderiaceae</taxon>
        <taxon>Caballeronia</taxon>
    </lineage>
</organism>
<comment type="caution">
    <text evidence="1">The sequence shown here is derived from an EMBL/GenBank/DDBJ whole genome shotgun (WGS) entry which is preliminary data.</text>
</comment>
<protein>
    <submittedName>
        <fullName evidence="1">Uncharacterized protein</fullName>
    </submittedName>
</protein>
<name>A0A158KKX9_9BURK</name>
<sequence length="166" mass="18333">MRAKSLLLSVGRHGHLIRNTNQQVTVIRKPTSLFGVIGTKGVVRNRAWLGYSIPDLGRVRFRRARGTERWSHPALIEHREYLGVDAVDGLVVHNGSIVQSFAVGSIGAGSRSYAGGLVATNNRTITRFFLRSIAAESLTHSGQPPDRVREYVALHLQFFDFRGADA</sequence>